<proteinExistence type="predicted"/>
<sequence>MQLSEINAYLPISEAIATAGQPTTEQLPLIQQAGFATVINLALTTSTDAIPDEKERVEQLGMTYIHIPVEWEAPQVSDLEQFFEAVTASKTAPVFIHCAANMRVSAFMYLYHRLRCQMPHEEAVVYLNQIWSPNSTWQAFIDQALQRSSP</sequence>
<comment type="caution">
    <text evidence="2">The sequence shown here is derived from an EMBL/GenBank/DDBJ whole genome shotgun (WGS) entry which is preliminary data.</text>
</comment>
<feature type="domain" description="DSP-PTPase phosphatase fused to NAD+ Kinase" evidence="1">
    <location>
        <begin position="15"/>
        <end position="112"/>
    </location>
</feature>
<reference evidence="2" key="1">
    <citation type="journal article" date="2020" name="mSystems">
        <title>Genome- and Community-Level Interaction Insights into Carbon Utilization and Element Cycling Functions of Hydrothermarchaeota in Hydrothermal Sediment.</title>
        <authorList>
            <person name="Zhou Z."/>
            <person name="Liu Y."/>
            <person name="Xu W."/>
            <person name="Pan J."/>
            <person name="Luo Z.H."/>
            <person name="Li M."/>
        </authorList>
    </citation>
    <scope>NUCLEOTIDE SEQUENCE [LARGE SCALE GENOMIC DNA]</scope>
    <source>
        <strain evidence="2">SpSt-418</strain>
    </source>
</reference>
<organism evidence="2">
    <name type="scientific">Oscillatoriales cyanobacterium SpSt-418</name>
    <dbReference type="NCBI Taxonomy" id="2282169"/>
    <lineage>
        <taxon>Bacteria</taxon>
        <taxon>Bacillati</taxon>
        <taxon>Cyanobacteriota</taxon>
        <taxon>Cyanophyceae</taxon>
        <taxon>Oscillatoriophycideae</taxon>
        <taxon>Oscillatoriales</taxon>
    </lineage>
</organism>
<protein>
    <submittedName>
        <fullName evidence="2">Phosphatase</fullName>
    </submittedName>
</protein>
<gene>
    <name evidence="2" type="ORF">ENR64_07210</name>
</gene>
<dbReference type="CDD" id="cd14503">
    <property type="entry name" value="PTP-bact"/>
    <property type="match status" value="1"/>
</dbReference>
<name>A0A7C3KDY7_9CYAN</name>
<evidence type="ECO:0000259" key="1">
    <source>
        <dbReference type="Pfam" id="PF22741"/>
    </source>
</evidence>
<accession>A0A7C3KDY7</accession>
<dbReference type="Gene3D" id="3.90.190.10">
    <property type="entry name" value="Protein tyrosine phosphatase superfamily"/>
    <property type="match status" value="1"/>
</dbReference>
<dbReference type="InterPro" id="IPR029021">
    <property type="entry name" value="Prot-tyrosine_phosphatase-like"/>
</dbReference>
<evidence type="ECO:0000313" key="2">
    <source>
        <dbReference type="EMBL" id="HFM97545.1"/>
    </source>
</evidence>
<dbReference type="Pfam" id="PF22741">
    <property type="entry name" value="PTP-NADK"/>
    <property type="match status" value="1"/>
</dbReference>
<dbReference type="AlphaFoldDB" id="A0A7C3KDY7"/>
<dbReference type="EMBL" id="DSRU01000090">
    <property type="protein sequence ID" value="HFM97545.1"/>
    <property type="molecule type" value="Genomic_DNA"/>
</dbReference>
<dbReference type="SUPFAM" id="SSF52799">
    <property type="entry name" value="(Phosphotyrosine protein) phosphatases II"/>
    <property type="match status" value="1"/>
</dbReference>
<dbReference type="InterPro" id="IPR055214">
    <property type="entry name" value="PTP-NADK"/>
</dbReference>